<dbReference type="EMBL" id="JAVHJM010000014">
    <property type="protein sequence ID" value="KAK6498179.1"/>
    <property type="molecule type" value="Genomic_DNA"/>
</dbReference>
<dbReference type="Proteomes" id="UP001307849">
    <property type="component" value="Unassembled WGS sequence"/>
</dbReference>
<dbReference type="AlphaFoldDB" id="A0AAN8NK07"/>
<comment type="caution">
    <text evidence="1">The sequence shown here is derived from an EMBL/GenBank/DDBJ whole genome shotgun (WGS) entry which is preliminary data.</text>
</comment>
<proteinExistence type="predicted"/>
<reference evidence="1 2" key="1">
    <citation type="submission" date="2019-10" db="EMBL/GenBank/DDBJ databases">
        <authorList>
            <person name="Palmer J.M."/>
        </authorList>
    </citation>
    <scope>NUCLEOTIDE SEQUENCE [LARGE SCALE GENOMIC DNA]</scope>
    <source>
        <strain evidence="1 2">TWF506</strain>
    </source>
</reference>
<keyword evidence="2" id="KW-1185">Reference proteome</keyword>
<evidence type="ECO:0000313" key="2">
    <source>
        <dbReference type="Proteomes" id="UP001307849"/>
    </source>
</evidence>
<organism evidence="1 2">
    <name type="scientific">Arthrobotrys conoides</name>
    <dbReference type="NCBI Taxonomy" id="74498"/>
    <lineage>
        <taxon>Eukaryota</taxon>
        <taxon>Fungi</taxon>
        <taxon>Dikarya</taxon>
        <taxon>Ascomycota</taxon>
        <taxon>Pezizomycotina</taxon>
        <taxon>Orbiliomycetes</taxon>
        <taxon>Orbiliales</taxon>
        <taxon>Orbiliaceae</taxon>
        <taxon>Arthrobotrys</taxon>
    </lineage>
</organism>
<sequence>MGHFLLYSTLILAYTRILVSAGTATVTSYVTITPTITNTNTRHKCFETQLPYCHHVEFLLGDKLFGNAFVFDSMSELAMSTATGIVTTEETELKTKGSSEVSTTERTVHIATRRMSTAPITMTRVAGSITLKFDSSGDRISGSTGRTSDEK</sequence>
<evidence type="ECO:0000313" key="1">
    <source>
        <dbReference type="EMBL" id="KAK6498179.1"/>
    </source>
</evidence>
<protein>
    <submittedName>
        <fullName evidence="1">Uncharacterized protein</fullName>
    </submittedName>
</protein>
<accession>A0AAN8NK07</accession>
<gene>
    <name evidence="1" type="ORF">TWF506_004418</name>
</gene>
<name>A0AAN8NK07_9PEZI</name>